<dbReference type="RefSeq" id="XP_004362720.1">
    <property type="nucleotide sequence ID" value="XM_004362663.1"/>
</dbReference>
<name>F4PGN5_CACFS</name>
<gene>
    <name evidence="1" type="ORF">DFA_03114</name>
</gene>
<accession>F4PGN5</accession>
<dbReference type="AlphaFoldDB" id="F4PGN5"/>
<dbReference type="KEGG" id="dfa:DFA_03114"/>
<protein>
    <submittedName>
        <fullName evidence="1">Uncharacterized protein</fullName>
    </submittedName>
</protein>
<evidence type="ECO:0000313" key="2">
    <source>
        <dbReference type="Proteomes" id="UP000007797"/>
    </source>
</evidence>
<dbReference type="Proteomes" id="UP000007797">
    <property type="component" value="Unassembled WGS sequence"/>
</dbReference>
<dbReference type="GeneID" id="14876998"/>
<organism evidence="1 2">
    <name type="scientific">Cavenderia fasciculata</name>
    <name type="common">Slime mold</name>
    <name type="synonym">Dictyostelium fasciculatum</name>
    <dbReference type="NCBI Taxonomy" id="261658"/>
    <lineage>
        <taxon>Eukaryota</taxon>
        <taxon>Amoebozoa</taxon>
        <taxon>Evosea</taxon>
        <taxon>Eumycetozoa</taxon>
        <taxon>Dictyostelia</taxon>
        <taxon>Acytosteliales</taxon>
        <taxon>Cavenderiaceae</taxon>
        <taxon>Cavenderia</taxon>
    </lineage>
</organism>
<sequence length="67" mass="7180">MTLYESLKSIGNPKMTSISQSSYSSTSTSTGISIQSTNQISGAGTGIVVVSEEIYNHLKGLWNKLRP</sequence>
<reference evidence="2" key="1">
    <citation type="journal article" date="2011" name="Genome Res.">
        <title>Phylogeny-wide analysis of social amoeba genomes highlights ancient origins for complex intercellular communication.</title>
        <authorList>
            <person name="Heidel A.J."/>
            <person name="Lawal H.M."/>
            <person name="Felder M."/>
            <person name="Schilde C."/>
            <person name="Helps N.R."/>
            <person name="Tunggal B."/>
            <person name="Rivero F."/>
            <person name="John U."/>
            <person name="Schleicher M."/>
            <person name="Eichinger L."/>
            <person name="Platzer M."/>
            <person name="Noegel A.A."/>
            <person name="Schaap P."/>
            <person name="Gloeckner G."/>
        </authorList>
    </citation>
    <scope>NUCLEOTIDE SEQUENCE [LARGE SCALE GENOMIC DNA]</scope>
    <source>
        <strain evidence="2">SH3</strain>
    </source>
</reference>
<proteinExistence type="predicted"/>
<evidence type="ECO:0000313" key="1">
    <source>
        <dbReference type="EMBL" id="EGG24869.1"/>
    </source>
</evidence>
<dbReference type="EMBL" id="GL883006">
    <property type="protein sequence ID" value="EGG24869.1"/>
    <property type="molecule type" value="Genomic_DNA"/>
</dbReference>
<keyword evidence="2" id="KW-1185">Reference proteome</keyword>